<comment type="caution">
    <text evidence="2">The sequence shown here is derived from an EMBL/GenBank/DDBJ whole genome shotgun (WGS) entry which is preliminary data.</text>
</comment>
<evidence type="ECO:0000313" key="3">
    <source>
        <dbReference type="Proteomes" id="UP000799772"/>
    </source>
</evidence>
<reference evidence="2" key="1">
    <citation type="journal article" date="2020" name="Stud. Mycol.">
        <title>101 Dothideomycetes genomes: a test case for predicting lifestyles and emergence of pathogens.</title>
        <authorList>
            <person name="Haridas S."/>
            <person name="Albert R."/>
            <person name="Binder M."/>
            <person name="Bloem J."/>
            <person name="Labutti K."/>
            <person name="Salamov A."/>
            <person name="Andreopoulos B."/>
            <person name="Baker S."/>
            <person name="Barry K."/>
            <person name="Bills G."/>
            <person name="Bluhm B."/>
            <person name="Cannon C."/>
            <person name="Castanera R."/>
            <person name="Culley D."/>
            <person name="Daum C."/>
            <person name="Ezra D."/>
            <person name="Gonzalez J."/>
            <person name="Henrissat B."/>
            <person name="Kuo A."/>
            <person name="Liang C."/>
            <person name="Lipzen A."/>
            <person name="Lutzoni F."/>
            <person name="Magnuson J."/>
            <person name="Mondo S."/>
            <person name="Nolan M."/>
            <person name="Ohm R."/>
            <person name="Pangilinan J."/>
            <person name="Park H.-J."/>
            <person name="Ramirez L."/>
            <person name="Alfaro M."/>
            <person name="Sun H."/>
            <person name="Tritt A."/>
            <person name="Yoshinaga Y."/>
            <person name="Zwiers L.-H."/>
            <person name="Turgeon B."/>
            <person name="Goodwin S."/>
            <person name="Spatafora J."/>
            <person name="Crous P."/>
            <person name="Grigoriev I."/>
        </authorList>
    </citation>
    <scope>NUCLEOTIDE SEQUENCE</scope>
    <source>
        <strain evidence="2">CBS 133067</strain>
    </source>
</reference>
<keyword evidence="1" id="KW-1133">Transmembrane helix</keyword>
<feature type="transmembrane region" description="Helical" evidence="1">
    <location>
        <begin position="610"/>
        <end position="628"/>
    </location>
</feature>
<dbReference type="AlphaFoldDB" id="A0A9P4I4R2"/>
<dbReference type="OrthoDB" id="3231000at2759"/>
<feature type="transmembrane region" description="Helical" evidence="1">
    <location>
        <begin position="678"/>
        <end position="698"/>
    </location>
</feature>
<keyword evidence="1" id="KW-0812">Transmembrane</keyword>
<sequence length="715" mass="81517">MTLPFNQTRGIVQDYELLDRAQNDPKATRDEVLREFGNFIQNVLLHLEETNGTLPVPHDEFETKQIVDKAYQDLDYFFKHLNLYTNENRPKYVSIDVETIDDLSAEPFTSLEDAWLYIKSHKDECKKRVYICSKAQSISGNPKATRAFFASSKQPKKQEVLTAAVIAATFMIVASSFPSLPRLRFRDISALVGAGKGDNSKLYLRTHDAIPLDELQQHSLCCDTSPLALTTIKVLPPSSPPYSLPPAVQWYEFPDAIPDTDICTDFTMQMWEPHGMAPSSSALCARWGTKNLSSGGWVSLLVFGKTEMAKLFKSTMEADVRKNGDQNRDLEHDCSPVMKYVYLVGLYEARVSLRNLMVRLEDKKFRNTAHPTVGYANACQLAINHLKYYERLTVALRWQLTTYLEKLALDAPASWITEAKSHCNILRSEITESLDIAKDIRQMVKLKHRPNPIEQSFLSMNQANLPIDNDKVHSMVSNNLSRAASNGTHPSNGQTANNGGVNPIVEAIHNLTLALDNNTGKSSFPSATPGLYFGIAIPLIALTVLLPLVFGPVATLIARKFSRPALRNIFFWAWIMLSFILNLPFPLVMFQDNELYDTFIFSPSLWVTQLAIFSGAFLVHLTVLVLWWPSLGRGRKWIYITFWVYWVLTYYLGYFAIAGDLEYFLIWSTYVYLNPTEVMILVFSPYILLASYYVWRWIRQRRPGSTRRRKTYLRV</sequence>
<keyword evidence="3" id="KW-1185">Reference proteome</keyword>
<dbReference type="Proteomes" id="UP000799772">
    <property type="component" value="Unassembled WGS sequence"/>
</dbReference>
<accession>A0A9P4I4R2</accession>
<feature type="transmembrane region" description="Helical" evidence="1">
    <location>
        <begin position="531"/>
        <end position="557"/>
    </location>
</feature>
<dbReference type="EMBL" id="ML978138">
    <property type="protein sequence ID" value="KAF2093453.1"/>
    <property type="molecule type" value="Genomic_DNA"/>
</dbReference>
<gene>
    <name evidence="2" type="ORF">NA57DRAFT_61568</name>
</gene>
<proteinExistence type="predicted"/>
<protein>
    <submittedName>
        <fullName evidence="2">Uncharacterized protein</fullName>
    </submittedName>
</protein>
<organism evidence="2 3">
    <name type="scientific">Rhizodiscina lignyota</name>
    <dbReference type="NCBI Taxonomy" id="1504668"/>
    <lineage>
        <taxon>Eukaryota</taxon>
        <taxon>Fungi</taxon>
        <taxon>Dikarya</taxon>
        <taxon>Ascomycota</taxon>
        <taxon>Pezizomycotina</taxon>
        <taxon>Dothideomycetes</taxon>
        <taxon>Pleosporomycetidae</taxon>
        <taxon>Aulographales</taxon>
        <taxon>Rhizodiscinaceae</taxon>
        <taxon>Rhizodiscina</taxon>
    </lineage>
</organism>
<feature type="transmembrane region" description="Helical" evidence="1">
    <location>
        <begin position="637"/>
        <end position="658"/>
    </location>
</feature>
<feature type="transmembrane region" description="Helical" evidence="1">
    <location>
        <begin position="569"/>
        <end position="590"/>
    </location>
</feature>
<evidence type="ECO:0000313" key="2">
    <source>
        <dbReference type="EMBL" id="KAF2093453.1"/>
    </source>
</evidence>
<name>A0A9P4I4R2_9PEZI</name>
<keyword evidence="1" id="KW-0472">Membrane</keyword>
<evidence type="ECO:0000256" key="1">
    <source>
        <dbReference type="SAM" id="Phobius"/>
    </source>
</evidence>